<sequence length="184" mass="21333">MEPLRKALREGLRRLGKHIACVGLPNVDESTFRSFVLAALIEQCPTAKCQLEWHTYDMLTQIGGENALIEFKFYVFRRTRHLDESDGPWKGNAGVQNQRETRACIKKLSVRQYRPIHHKYLILAYENKLPAHSKLKNSFDEAYGVDGFFFKEEDVHRLIGPVESIQCEGKGLDRLTCEFIRIHQ</sequence>
<dbReference type="AlphaFoldDB" id="A0A0F9W1P7"/>
<evidence type="ECO:0000313" key="1">
    <source>
        <dbReference type="EMBL" id="KKO11231.1"/>
    </source>
</evidence>
<accession>A0A0F9W1P7</accession>
<name>A0A0F9W1P7_9ZZZZ</name>
<dbReference type="EMBL" id="LAZR01000003">
    <property type="protein sequence ID" value="KKO11231.1"/>
    <property type="molecule type" value="Genomic_DNA"/>
</dbReference>
<protein>
    <submittedName>
        <fullName evidence="1">Uncharacterized protein</fullName>
    </submittedName>
</protein>
<organism evidence="1">
    <name type="scientific">marine sediment metagenome</name>
    <dbReference type="NCBI Taxonomy" id="412755"/>
    <lineage>
        <taxon>unclassified sequences</taxon>
        <taxon>metagenomes</taxon>
        <taxon>ecological metagenomes</taxon>
    </lineage>
</organism>
<proteinExistence type="predicted"/>
<reference evidence="1" key="1">
    <citation type="journal article" date="2015" name="Nature">
        <title>Complex archaea that bridge the gap between prokaryotes and eukaryotes.</title>
        <authorList>
            <person name="Spang A."/>
            <person name="Saw J.H."/>
            <person name="Jorgensen S.L."/>
            <person name="Zaremba-Niedzwiedzka K."/>
            <person name="Martijn J."/>
            <person name="Lind A.E."/>
            <person name="van Eijk R."/>
            <person name="Schleper C."/>
            <person name="Guy L."/>
            <person name="Ettema T.J."/>
        </authorList>
    </citation>
    <scope>NUCLEOTIDE SEQUENCE</scope>
</reference>
<comment type="caution">
    <text evidence="1">The sequence shown here is derived from an EMBL/GenBank/DDBJ whole genome shotgun (WGS) entry which is preliminary data.</text>
</comment>
<gene>
    <name evidence="1" type="ORF">LCGC14_0017070</name>
</gene>